<dbReference type="PROSITE" id="PS50931">
    <property type="entry name" value="HTH_LYSR"/>
    <property type="match status" value="1"/>
</dbReference>
<keyword evidence="2" id="KW-0805">Transcription regulation</keyword>
<evidence type="ECO:0000256" key="4">
    <source>
        <dbReference type="ARBA" id="ARBA00023163"/>
    </source>
</evidence>
<dbReference type="Proteomes" id="UP001597371">
    <property type="component" value="Unassembled WGS sequence"/>
</dbReference>
<evidence type="ECO:0000313" key="6">
    <source>
        <dbReference type="EMBL" id="MFD2238047.1"/>
    </source>
</evidence>
<dbReference type="Gene3D" id="3.40.190.10">
    <property type="entry name" value="Periplasmic binding protein-like II"/>
    <property type="match status" value="2"/>
</dbReference>
<evidence type="ECO:0000256" key="1">
    <source>
        <dbReference type="ARBA" id="ARBA00009437"/>
    </source>
</evidence>
<gene>
    <name evidence="6" type="ORF">ACFSKQ_11315</name>
</gene>
<dbReference type="SUPFAM" id="SSF46785">
    <property type="entry name" value="Winged helix' DNA-binding domain"/>
    <property type="match status" value="1"/>
</dbReference>
<name>A0ABW5CMQ9_9HYPH</name>
<dbReference type="InterPro" id="IPR005119">
    <property type="entry name" value="LysR_subst-bd"/>
</dbReference>
<keyword evidence="3" id="KW-0238">DNA-binding</keyword>
<evidence type="ECO:0000313" key="7">
    <source>
        <dbReference type="Proteomes" id="UP001597371"/>
    </source>
</evidence>
<reference evidence="7" key="1">
    <citation type="journal article" date="2019" name="Int. J. Syst. Evol. Microbiol.">
        <title>The Global Catalogue of Microorganisms (GCM) 10K type strain sequencing project: providing services to taxonomists for standard genome sequencing and annotation.</title>
        <authorList>
            <consortium name="The Broad Institute Genomics Platform"/>
            <consortium name="The Broad Institute Genome Sequencing Center for Infectious Disease"/>
            <person name="Wu L."/>
            <person name="Ma J."/>
        </authorList>
    </citation>
    <scope>NUCLEOTIDE SEQUENCE [LARGE SCALE GENOMIC DNA]</scope>
    <source>
        <strain evidence="7">ZS-35-S2</strain>
    </source>
</reference>
<comment type="caution">
    <text evidence="6">The sequence shown here is derived from an EMBL/GenBank/DDBJ whole genome shotgun (WGS) entry which is preliminary data.</text>
</comment>
<feature type="domain" description="HTH lysR-type" evidence="5">
    <location>
        <begin position="9"/>
        <end position="66"/>
    </location>
</feature>
<organism evidence="6 7">
    <name type="scientific">Aureimonas populi</name>
    <dbReference type="NCBI Taxonomy" id="1701758"/>
    <lineage>
        <taxon>Bacteria</taxon>
        <taxon>Pseudomonadati</taxon>
        <taxon>Pseudomonadota</taxon>
        <taxon>Alphaproteobacteria</taxon>
        <taxon>Hyphomicrobiales</taxon>
        <taxon>Aurantimonadaceae</taxon>
        <taxon>Aureimonas</taxon>
    </lineage>
</organism>
<evidence type="ECO:0000256" key="2">
    <source>
        <dbReference type="ARBA" id="ARBA00023015"/>
    </source>
</evidence>
<dbReference type="EMBL" id="JBHUIJ010000013">
    <property type="protein sequence ID" value="MFD2238047.1"/>
    <property type="molecule type" value="Genomic_DNA"/>
</dbReference>
<dbReference type="PRINTS" id="PR00039">
    <property type="entry name" value="HTHLYSR"/>
</dbReference>
<dbReference type="PANTHER" id="PTHR30537">
    <property type="entry name" value="HTH-TYPE TRANSCRIPTIONAL REGULATOR"/>
    <property type="match status" value="1"/>
</dbReference>
<dbReference type="RefSeq" id="WP_209739191.1">
    <property type="nucleotide sequence ID" value="NZ_CP072611.1"/>
</dbReference>
<sequence length="303" mass="33138">MASGRQRLPSMAALQILLAVAERGYTTAAAESLNLSQSAVSKQLLGLEELIGEPVFTRTAQGMIPTEAGRIYVRHARAAIKAMEDAALQLARLKPDPKALRLQVPPILGDRWLLPRFADFSDRFPEIDVQFTTFVSPAQAESADGIFTFDVAPPAGERALYLFGRDVALVGTAGYWDKVGRPGAIEELAGAVMLEHPQTPLHWPDFASALGKSGLRPRHTVRFGYYTMVIRAALAGQGMALIPRGLITDELRSGRLINPPGFSYESDLCYWFTVPRGASVSPAMQVFMDWLRTSLRERPAEAA</sequence>
<evidence type="ECO:0000256" key="3">
    <source>
        <dbReference type="ARBA" id="ARBA00023125"/>
    </source>
</evidence>
<dbReference type="PANTHER" id="PTHR30537:SF74">
    <property type="entry name" value="HTH-TYPE TRANSCRIPTIONAL REGULATOR TRPI"/>
    <property type="match status" value="1"/>
</dbReference>
<dbReference type="InterPro" id="IPR036390">
    <property type="entry name" value="WH_DNA-bd_sf"/>
</dbReference>
<keyword evidence="7" id="KW-1185">Reference proteome</keyword>
<protein>
    <submittedName>
        <fullName evidence="6">LysR family transcriptional regulator</fullName>
    </submittedName>
</protein>
<dbReference type="SUPFAM" id="SSF53850">
    <property type="entry name" value="Periplasmic binding protein-like II"/>
    <property type="match status" value="1"/>
</dbReference>
<comment type="similarity">
    <text evidence="1">Belongs to the LysR transcriptional regulatory family.</text>
</comment>
<accession>A0ABW5CMQ9</accession>
<dbReference type="Pfam" id="PF00126">
    <property type="entry name" value="HTH_1"/>
    <property type="match status" value="1"/>
</dbReference>
<proteinExistence type="inferred from homology"/>
<dbReference type="InterPro" id="IPR058163">
    <property type="entry name" value="LysR-type_TF_proteobact-type"/>
</dbReference>
<dbReference type="InterPro" id="IPR036388">
    <property type="entry name" value="WH-like_DNA-bd_sf"/>
</dbReference>
<dbReference type="Gene3D" id="1.10.10.10">
    <property type="entry name" value="Winged helix-like DNA-binding domain superfamily/Winged helix DNA-binding domain"/>
    <property type="match status" value="1"/>
</dbReference>
<dbReference type="Pfam" id="PF03466">
    <property type="entry name" value="LysR_substrate"/>
    <property type="match status" value="1"/>
</dbReference>
<keyword evidence="4" id="KW-0804">Transcription</keyword>
<evidence type="ECO:0000259" key="5">
    <source>
        <dbReference type="PROSITE" id="PS50931"/>
    </source>
</evidence>
<dbReference type="InterPro" id="IPR000847">
    <property type="entry name" value="LysR_HTH_N"/>
</dbReference>